<dbReference type="Proteomes" id="UP000225706">
    <property type="component" value="Unassembled WGS sequence"/>
</dbReference>
<feature type="domain" description="Reverse transcriptase" evidence="8">
    <location>
        <begin position="424"/>
        <end position="707"/>
    </location>
</feature>
<dbReference type="Pfam" id="PF00078">
    <property type="entry name" value="RVT_1"/>
    <property type="match status" value="1"/>
</dbReference>
<dbReference type="SUPFAM" id="SSF56112">
    <property type="entry name" value="Protein kinase-like (PK-like)"/>
    <property type="match status" value="1"/>
</dbReference>
<dbReference type="AlphaFoldDB" id="A0A2B4RNE6"/>
<keyword evidence="3" id="KW-0325">Glycoprotein</keyword>
<evidence type="ECO:0000313" key="10">
    <source>
        <dbReference type="Proteomes" id="UP000225706"/>
    </source>
</evidence>
<dbReference type="InterPro" id="IPR007110">
    <property type="entry name" value="Ig-like_dom"/>
</dbReference>
<dbReference type="EMBL" id="LSMT01000434">
    <property type="protein sequence ID" value="PFX18040.1"/>
    <property type="molecule type" value="Genomic_DNA"/>
</dbReference>
<dbReference type="InterPro" id="IPR043502">
    <property type="entry name" value="DNA/RNA_pol_sf"/>
</dbReference>
<keyword evidence="10" id="KW-1185">Reference proteome</keyword>
<dbReference type="InterPro" id="IPR013098">
    <property type="entry name" value="Ig_I-set"/>
</dbReference>
<evidence type="ECO:0000256" key="2">
    <source>
        <dbReference type="ARBA" id="ARBA00023157"/>
    </source>
</evidence>
<evidence type="ECO:0000313" key="9">
    <source>
        <dbReference type="EMBL" id="PFX18040.1"/>
    </source>
</evidence>
<dbReference type="PANTHER" id="PTHR35450:SF2">
    <property type="entry name" value="REVERSE TRANSCRIPTASE DOMAIN-CONTAINING PROTEIN"/>
    <property type="match status" value="1"/>
</dbReference>
<dbReference type="InterPro" id="IPR000477">
    <property type="entry name" value="RT_dom"/>
</dbReference>
<dbReference type="OrthoDB" id="5977422at2759"/>
<dbReference type="GO" id="GO:0016020">
    <property type="term" value="C:membrane"/>
    <property type="evidence" value="ECO:0007669"/>
    <property type="project" value="UniProtKB-SubCell"/>
</dbReference>
<comment type="subcellular location">
    <subcellularLocation>
        <location evidence="1">Membrane</location>
        <topology evidence="1">Single-pass membrane protein</topology>
    </subcellularLocation>
</comment>
<dbReference type="PROSITE" id="PS50835">
    <property type="entry name" value="IG_LIKE"/>
    <property type="match status" value="1"/>
</dbReference>
<dbReference type="InterPro" id="IPR001245">
    <property type="entry name" value="Ser-Thr/Tyr_kinase_cat_dom"/>
</dbReference>
<feature type="domain" description="Protein kinase" evidence="6">
    <location>
        <begin position="307"/>
        <end position="648"/>
    </location>
</feature>
<keyword evidence="5" id="KW-0547">Nucleotide-binding</keyword>
<dbReference type="Pfam" id="PF13927">
    <property type="entry name" value="Ig_3"/>
    <property type="match status" value="1"/>
</dbReference>
<evidence type="ECO:0000259" key="6">
    <source>
        <dbReference type="PROSITE" id="PS50011"/>
    </source>
</evidence>
<dbReference type="InterPro" id="IPR043128">
    <property type="entry name" value="Rev_trsase/Diguanyl_cyclase"/>
</dbReference>
<dbReference type="SMART" id="SM00409">
    <property type="entry name" value="IG"/>
    <property type="match status" value="2"/>
</dbReference>
<evidence type="ECO:0000256" key="5">
    <source>
        <dbReference type="PROSITE-ProRule" id="PRU10141"/>
    </source>
</evidence>
<comment type="caution">
    <text evidence="9">The sequence shown here is derived from an EMBL/GenBank/DDBJ whole genome shotgun (WGS) entry which is preliminary data.</text>
</comment>
<feature type="domain" description="Ig-like" evidence="7">
    <location>
        <begin position="69"/>
        <end position="189"/>
    </location>
</feature>
<dbReference type="Pfam" id="PF07714">
    <property type="entry name" value="PK_Tyr_Ser-Thr"/>
    <property type="match status" value="1"/>
</dbReference>
<keyword evidence="9" id="KW-0808">Transferase</keyword>
<evidence type="ECO:0000256" key="4">
    <source>
        <dbReference type="ARBA" id="ARBA00023319"/>
    </source>
</evidence>
<dbReference type="InterPro" id="IPR036179">
    <property type="entry name" value="Ig-like_dom_sf"/>
</dbReference>
<dbReference type="SMART" id="SM00408">
    <property type="entry name" value="IGc2"/>
    <property type="match status" value="2"/>
</dbReference>
<keyword evidence="9" id="KW-0675">Receptor</keyword>
<proteinExistence type="predicted"/>
<dbReference type="CDD" id="cd00096">
    <property type="entry name" value="Ig"/>
    <property type="match status" value="2"/>
</dbReference>
<dbReference type="GO" id="GO:0004672">
    <property type="term" value="F:protein kinase activity"/>
    <property type="evidence" value="ECO:0007669"/>
    <property type="project" value="InterPro"/>
</dbReference>
<evidence type="ECO:0000259" key="7">
    <source>
        <dbReference type="PROSITE" id="PS50835"/>
    </source>
</evidence>
<accession>A0A2B4RNE6</accession>
<dbReference type="Gene3D" id="2.60.40.10">
    <property type="entry name" value="Immunoglobulins"/>
    <property type="match status" value="2"/>
</dbReference>
<dbReference type="InterPro" id="IPR000719">
    <property type="entry name" value="Prot_kinase_dom"/>
</dbReference>
<dbReference type="SUPFAM" id="SSF48726">
    <property type="entry name" value="Immunoglobulin"/>
    <property type="match status" value="2"/>
</dbReference>
<organism evidence="9 10">
    <name type="scientific">Stylophora pistillata</name>
    <name type="common">Smooth cauliflower coral</name>
    <dbReference type="NCBI Taxonomy" id="50429"/>
    <lineage>
        <taxon>Eukaryota</taxon>
        <taxon>Metazoa</taxon>
        <taxon>Cnidaria</taxon>
        <taxon>Anthozoa</taxon>
        <taxon>Hexacorallia</taxon>
        <taxon>Scleractinia</taxon>
        <taxon>Astrocoeniina</taxon>
        <taxon>Pocilloporidae</taxon>
        <taxon>Stylophora</taxon>
    </lineage>
</organism>
<dbReference type="InterPro" id="IPR003599">
    <property type="entry name" value="Ig_sub"/>
</dbReference>
<feature type="binding site" evidence="5">
    <location>
        <position position="341"/>
    </location>
    <ligand>
        <name>ATP</name>
        <dbReference type="ChEBI" id="CHEBI:30616"/>
    </ligand>
</feature>
<dbReference type="SUPFAM" id="SSF56672">
    <property type="entry name" value="DNA/RNA polymerases"/>
    <property type="match status" value="1"/>
</dbReference>
<dbReference type="Gene3D" id="3.30.200.20">
    <property type="entry name" value="Phosphorylase Kinase, domain 1"/>
    <property type="match status" value="1"/>
</dbReference>
<dbReference type="Gene3D" id="3.30.70.270">
    <property type="match status" value="1"/>
</dbReference>
<name>A0A2B4RNE6_STYPI</name>
<dbReference type="PROSITE" id="PS50011">
    <property type="entry name" value="PROTEIN_KINASE_DOM"/>
    <property type="match status" value="1"/>
</dbReference>
<evidence type="ECO:0000259" key="8">
    <source>
        <dbReference type="PROSITE" id="PS50878"/>
    </source>
</evidence>
<dbReference type="InterPro" id="IPR017441">
    <property type="entry name" value="Protein_kinase_ATP_BS"/>
</dbReference>
<sequence>MPSFQNSFQQFPIIAPPINQSVTEGYPVNFSCVASDVPKVTFVWDFNNGDLPSGIHQTDQEGESLLELPRVTKEMEGNYTCTAKNKEISTSSSAALSVHGKASAQVVAETYQTLITGEVLTLTCKVNVETIGITWKKDGESLKERALIDTRLDEAKSTLVITKVVEEDSGEYSCEASNKLGTVARSSVTLDVEELPTVKIFPKELPSILEGGKLKLTCLFQKAKNVNWKKEDGATNIQNAIVEIEKGKLRAISPYQILSLVIAVNIHVRRSTKLAVDLLMQCEEQDEVGMGQVNANTDEWEIAVDRLNFREPIGRGAFGSVWRALLGRSRGRRGNRTVAAKCYLPISGEEGRKALLREIELLKLFGRMGHENVVKFIGCVTVGAQPILIMEYLWRGDLLGYLRKSRGVFDHYHCGVGRVDHLTTYDMVLFAKQIANEGKSSLIPKLGEFTSANQRPITCLNTMYKWFSSCLLKPVDQHLDTYGLMEGEQRGAKENCSGTMDNLLVDRMVCQDSQRGRRNLSMAWVDVRKAYDSVDHKWLKEMFALHRFPTWIGNLIARLCGRWNTKITAVTKQGVETSERIAFRKGLPQGDALCPRLFTLCLNPIAWKLKASEGYRLSKPISAKITDLLYIDDLKIYAASEAKLERIMKGVRNAMEDVGLQWNERKCAVVHVRRGRLQEPEENGIGAGEAITSLREDAQYKFLGVLENVKQQDGLVLEQAEKEYLKRLSVVWSSPLSDYYKVLATNQFALPVMSYFMWTQVWPIADLQRIDRETRKIMVENGARHPLASTDQLYIPRSSGGRGLKSVESEYKLIKIKAAVKLCANTDPTLKLVREFEERAVDKGRRSMLKDASGFARELGIELELEHPEPVGRTEEGELVDKKKIGVFAKKALYTKRRQGIEEQRWQGKLVANRWQDDQLDRSCFSLLCEWRTAPTYTIAALEELYQQLLPTKVYSTRKAKTSGDSDVRCRLCGKGQESVAHVLAGCSALAQTAYLTRHNAAFKILFFELLRDHGLVNTVPPWYSPIQPKPVYEGEKVTAYWDVPVFANQTEVRANRIDGRIVDKARKTITLLEMSCP</sequence>
<gene>
    <name evidence="9" type="primary">Cad96Ca</name>
    <name evidence="9" type="ORF">AWC38_SpisGene17614</name>
</gene>
<dbReference type="PROSITE" id="PS00107">
    <property type="entry name" value="PROTEIN_KINASE_ATP"/>
    <property type="match status" value="1"/>
</dbReference>
<dbReference type="Pfam" id="PF07679">
    <property type="entry name" value="I-set"/>
    <property type="match status" value="1"/>
</dbReference>
<dbReference type="GO" id="GO:0005524">
    <property type="term" value="F:ATP binding"/>
    <property type="evidence" value="ECO:0007669"/>
    <property type="project" value="UniProtKB-UniRule"/>
</dbReference>
<dbReference type="InterPro" id="IPR013783">
    <property type="entry name" value="Ig-like_fold"/>
</dbReference>
<dbReference type="STRING" id="50429.A0A2B4RNE6"/>
<keyword evidence="2" id="KW-1015">Disulfide bond</keyword>
<reference evidence="10" key="1">
    <citation type="journal article" date="2017" name="bioRxiv">
        <title>Comparative analysis of the genomes of Stylophora pistillata and Acropora digitifera provides evidence for extensive differences between species of corals.</title>
        <authorList>
            <person name="Voolstra C.R."/>
            <person name="Li Y."/>
            <person name="Liew Y.J."/>
            <person name="Baumgarten S."/>
            <person name="Zoccola D."/>
            <person name="Flot J.-F."/>
            <person name="Tambutte S."/>
            <person name="Allemand D."/>
            <person name="Aranda M."/>
        </authorList>
    </citation>
    <scope>NUCLEOTIDE SEQUENCE [LARGE SCALE GENOMIC DNA]</scope>
</reference>
<dbReference type="InterPro" id="IPR011009">
    <property type="entry name" value="Kinase-like_dom_sf"/>
</dbReference>
<dbReference type="CDD" id="cd01650">
    <property type="entry name" value="RT_nLTR_like"/>
    <property type="match status" value="1"/>
</dbReference>
<evidence type="ECO:0000256" key="3">
    <source>
        <dbReference type="ARBA" id="ARBA00023180"/>
    </source>
</evidence>
<dbReference type="PANTHER" id="PTHR35450">
    <property type="entry name" value="REVERSE TRANSCRIPTASE DOMAIN-CONTAINING PROTEIN"/>
    <property type="match status" value="1"/>
</dbReference>
<dbReference type="PROSITE" id="PS50878">
    <property type="entry name" value="RT_POL"/>
    <property type="match status" value="1"/>
</dbReference>
<evidence type="ECO:0000256" key="1">
    <source>
        <dbReference type="ARBA" id="ARBA00004167"/>
    </source>
</evidence>
<keyword evidence="4" id="KW-0393">Immunoglobulin domain</keyword>
<keyword evidence="9" id="KW-0418">Kinase</keyword>
<keyword evidence="5" id="KW-0067">ATP-binding</keyword>
<dbReference type="InterPro" id="IPR003598">
    <property type="entry name" value="Ig_sub2"/>
</dbReference>
<protein>
    <submittedName>
        <fullName evidence="9">Tyrosine kinase receptor Cad96Ca</fullName>
    </submittedName>
</protein>